<dbReference type="Proteomes" id="UP000038045">
    <property type="component" value="Unplaced"/>
</dbReference>
<accession>A0A0N4ZFS2</accession>
<dbReference type="InterPro" id="IPR040159">
    <property type="entry name" value="CLS_fam"/>
</dbReference>
<dbReference type="InterPro" id="IPR037095">
    <property type="entry name" value="RBP-J/Cbf11_DNA-bd_sf"/>
</dbReference>
<keyword evidence="3" id="KW-0805">Transcription regulation</keyword>
<dbReference type="InterPro" id="IPR015351">
    <property type="entry name" value="RBP-J/Cbf11/Cbf12_DNA-bd"/>
</dbReference>
<dbReference type="InterPro" id="IPR015350">
    <property type="entry name" value="Beta-trefoil_DNA-bd_dom"/>
</dbReference>
<comment type="similarity">
    <text evidence="2">Belongs to the Su(H) family.</text>
</comment>
<name>A0A0N4ZFS2_PARTI</name>
<dbReference type="PANTHER" id="PTHR10665">
    <property type="entry name" value="RECOMBINING BINDING PROTEIN SUPPRESSOR OF HAIRLESS"/>
    <property type="match status" value="1"/>
</dbReference>
<evidence type="ECO:0000256" key="5">
    <source>
        <dbReference type="ARBA" id="ARBA00023163"/>
    </source>
</evidence>
<feature type="domain" description="Beta-trefoil DNA-binding" evidence="8">
    <location>
        <begin position="298"/>
        <end position="457"/>
    </location>
</feature>
<dbReference type="Gene3D" id="2.60.40.1450">
    <property type="entry name" value="LAG1, DNA binding domain"/>
    <property type="match status" value="1"/>
</dbReference>
<dbReference type="Pfam" id="PF09271">
    <property type="entry name" value="LAG1-DNAbind"/>
    <property type="match status" value="1"/>
</dbReference>
<protein>
    <submittedName>
        <fullName evidence="10">IPT/TIG domain-containing protein</fullName>
    </submittedName>
</protein>
<keyword evidence="4" id="KW-0238">DNA-binding</keyword>
<dbReference type="SUPFAM" id="SSF110217">
    <property type="entry name" value="DNA-binding protein LAG-1 (CSL)"/>
    <property type="match status" value="1"/>
</dbReference>
<dbReference type="SUPFAM" id="SSF81296">
    <property type="entry name" value="E set domains"/>
    <property type="match status" value="1"/>
</dbReference>
<dbReference type="InterPro" id="IPR013783">
    <property type="entry name" value="Ig-like_fold"/>
</dbReference>
<dbReference type="InterPro" id="IPR036358">
    <property type="entry name" value="BTD_sf"/>
</dbReference>
<evidence type="ECO:0000313" key="10">
    <source>
        <dbReference type="WBParaSite" id="PTRK_0000660100.1"/>
    </source>
</evidence>
<evidence type="ECO:0000256" key="1">
    <source>
        <dbReference type="ARBA" id="ARBA00004123"/>
    </source>
</evidence>
<dbReference type="Gene3D" id="2.80.10.50">
    <property type="match status" value="1"/>
</dbReference>
<dbReference type="GO" id="GO:0000978">
    <property type="term" value="F:RNA polymerase II cis-regulatory region sequence-specific DNA binding"/>
    <property type="evidence" value="ECO:0007669"/>
    <property type="project" value="InterPro"/>
</dbReference>
<keyword evidence="5" id="KW-0804">Transcription</keyword>
<feature type="domain" description="RBP-J/Cbf11/Cbf12 DNA binding" evidence="7">
    <location>
        <begin position="130"/>
        <end position="294"/>
    </location>
</feature>
<evidence type="ECO:0000256" key="2">
    <source>
        <dbReference type="ARBA" id="ARBA00009704"/>
    </source>
</evidence>
<dbReference type="GO" id="GO:0005634">
    <property type="term" value="C:nucleus"/>
    <property type="evidence" value="ECO:0007669"/>
    <property type="project" value="UniProtKB-SubCell"/>
</dbReference>
<dbReference type="InterPro" id="IPR038007">
    <property type="entry name" value="RBP-Jkappa_IPT"/>
</dbReference>
<comment type="subcellular location">
    <subcellularLocation>
        <location evidence="1">Nucleus</location>
    </subcellularLocation>
</comment>
<evidence type="ECO:0000256" key="3">
    <source>
        <dbReference type="ARBA" id="ARBA00023015"/>
    </source>
</evidence>
<reference evidence="10" key="1">
    <citation type="submission" date="2017-02" db="UniProtKB">
        <authorList>
            <consortium name="WormBaseParasite"/>
        </authorList>
    </citation>
    <scope>IDENTIFICATION</scope>
</reference>
<dbReference type="Gene3D" id="2.60.40.10">
    <property type="entry name" value="Immunoglobulins"/>
    <property type="match status" value="1"/>
</dbReference>
<evidence type="ECO:0000313" key="9">
    <source>
        <dbReference type="Proteomes" id="UP000038045"/>
    </source>
</evidence>
<evidence type="ECO:0000259" key="8">
    <source>
        <dbReference type="SMART" id="SM01268"/>
    </source>
</evidence>
<dbReference type="AlphaFoldDB" id="A0A0N4ZFS2"/>
<dbReference type="InterPro" id="IPR014756">
    <property type="entry name" value="Ig_E-set"/>
</dbReference>
<proteinExistence type="inferred from homology"/>
<dbReference type="Pfam" id="PF09270">
    <property type="entry name" value="BTD"/>
    <property type="match status" value="1"/>
</dbReference>
<organism evidence="9 10">
    <name type="scientific">Parastrongyloides trichosuri</name>
    <name type="common">Possum-specific nematode worm</name>
    <dbReference type="NCBI Taxonomy" id="131310"/>
    <lineage>
        <taxon>Eukaryota</taxon>
        <taxon>Metazoa</taxon>
        <taxon>Ecdysozoa</taxon>
        <taxon>Nematoda</taxon>
        <taxon>Chromadorea</taxon>
        <taxon>Rhabditida</taxon>
        <taxon>Tylenchina</taxon>
        <taxon>Panagrolaimomorpha</taxon>
        <taxon>Strongyloidoidea</taxon>
        <taxon>Strongyloididae</taxon>
        <taxon>Parastrongyloides</taxon>
    </lineage>
</organism>
<dbReference type="WBParaSite" id="PTRK_0000660100.1">
    <property type="protein sequence ID" value="PTRK_0000660100.1"/>
    <property type="gene ID" value="PTRK_0000660100"/>
</dbReference>
<evidence type="ECO:0000259" key="7">
    <source>
        <dbReference type="SMART" id="SM01267"/>
    </source>
</evidence>
<dbReference type="GO" id="GO:0001228">
    <property type="term" value="F:DNA-binding transcription activator activity, RNA polymerase II-specific"/>
    <property type="evidence" value="ECO:0007669"/>
    <property type="project" value="InterPro"/>
</dbReference>
<dbReference type="SMART" id="SM01267">
    <property type="entry name" value="LAG1_DNAbind"/>
    <property type="match status" value="1"/>
</dbReference>
<keyword evidence="9" id="KW-1185">Reference proteome</keyword>
<dbReference type="SMART" id="SM01268">
    <property type="entry name" value="BTD"/>
    <property type="match status" value="1"/>
</dbReference>
<dbReference type="SUPFAM" id="SSF49417">
    <property type="entry name" value="p53-like transcription factors"/>
    <property type="match status" value="1"/>
</dbReference>
<evidence type="ECO:0000256" key="4">
    <source>
        <dbReference type="ARBA" id="ARBA00023125"/>
    </source>
</evidence>
<dbReference type="InterPro" id="IPR008967">
    <property type="entry name" value="p53-like_TF_DNA-bd_sf"/>
</dbReference>
<dbReference type="Pfam" id="PF20144">
    <property type="entry name" value="TIG_SUH"/>
    <property type="match status" value="1"/>
</dbReference>
<keyword evidence="6" id="KW-0539">Nucleus</keyword>
<dbReference type="STRING" id="131310.A0A0N4ZFS2"/>
<evidence type="ECO:0000256" key="6">
    <source>
        <dbReference type="ARBA" id="ARBA00023242"/>
    </source>
</evidence>
<sequence length="575" mass="65517">MDQTQHSLTCINHEICINNTPIQDPVIPFSNCDEYYGTSGGEISFPPVSSQILEEISVPNFPSPINLSSPQHSDDTSVDAREQSLRLQFIETYKNIKRLNEKMTNFQIPKSLTKKDMREYLSKIKEYECTLNFRSITVLQKSYGKEKRFLFPPPILELINRTGWRKFKNEVKKFNKFHGLSENATNDDEIHTSCPSKLIGVAVYRGSFKRDNDVIEFDEALNIASLKRIYFTHNSNEASSYIGEGFRKKHKYSISRIDAKLYFSCGIDIGSISTDDITIISKRCQGKSSCVRKDSENLFILGGLKVALYGRMRGTSFQPKYINFENDSFISSINKWKCLEIQIIDEEETNIYSDTSEIFTTSNNYLRYGDVIKIIDPKSRISLPFLRILIADTNIILSDYHVNSTRKKEYISQLSKVALQFVNDPKKFISLSGDIITGKASTLVEENTYQIDETCALQIALAKEKEISFCCAKGLTPVPFIDGPIVDDVTECGSNENYRIELTGSGFNPFHEVWIGDEKIETFMKSSKNMVAVPSIGQYTKFKNLSYAFHSDKLSIFIVRIDGVIYNTDFSICIK</sequence>